<accession>A0A518DT71</accession>
<feature type="region of interest" description="Disordered" evidence="1">
    <location>
        <begin position="221"/>
        <end position="249"/>
    </location>
</feature>
<dbReference type="Proteomes" id="UP000317648">
    <property type="component" value="Chromosome"/>
</dbReference>
<dbReference type="PROSITE" id="PS51257">
    <property type="entry name" value="PROKAR_LIPOPROTEIN"/>
    <property type="match status" value="1"/>
</dbReference>
<evidence type="ECO:0000256" key="1">
    <source>
        <dbReference type="SAM" id="MobiDB-lite"/>
    </source>
</evidence>
<protein>
    <submittedName>
        <fullName evidence="3">Uncharacterized protein</fullName>
    </submittedName>
</protein>
<feature type="compositionally biased region" description="Polar residues" evidence="1">
    <location>
        <begin position="223"/>
        <end position="236"/>
    </location>
</feature>
<evidence type="ECO:0000313" key="4">
    <source>
        <dbReference type="Proteomes" id="UP000317648"/>
    </source>
</evidence>
<dbReference type="KEGG" id="lcre:Pla8534_28530"/>
<sequence precursor="true">MSWKATLAVFATCLLLGCKAPTPEFNPFAGYGSPRVPPPATGAYGRPDAYYPGGQTAPAAVPQGTTSIGPLNSQVVGSGVALASAETGPQWRPAGVVQPAMHTAPVSPNAPGVNYATQPAAFSVPGGSTSLNLSGMHVNDATQMTSANAPPASNQRIIQFNQAPTQSPYGQQQYAPPQYVQPQYAQPQYLQPGYATPQTPVYMGGQPVGTAVPATPGLLPLTNGAQPLAPTNSGASVGTPWQPRYTSES</sequence>
<organism evidence="3 4">
    <name type="scientific">Lignipirellula cremea</name>
    <dbReference type="NCBI Taxonomy" id="2528010"/>
    <lineage>
        <taxon>Bacteria</taxon>
        <taxon>Pseudomonadati</taxon>
        <taxon>Planctomycetota</taxon>
        <taxon>Planctomycetia</taxon>
        <taxon>Pirellulales</taxon>
        <taxon>Pirellulaceae</taxon>
        <taxon>Lignipirellula</taxon>
    </lineage>
</organism>
<gene>
    <name evidence="3" type="ORF">Pla8534_28530</name>
</gene>
<feature type="chain" id="PRO_5022197085" evidence="2">
    <location>
        <begin position="21"/>
        <end position="249"/>
    </location>
</feature>
<dbReference type="OrthoDB" id="275740at2"/>
<evidence type="ECO:0000256" key="2">
    <source>
        <dbReference type="SAM" id="SignalP"/>
    </source>
</evidence>
<proteinExistence type="predicted"/>
<keyword evidence="2" id="KW-0732">Signal</keyword>
<dbReference type="EMBL" id="CP036433">
    <property type="protein sequence ID" value="QDU95042.1"/>
    <property type="molecule type" value="Genomic_DNA"/>
</dbReference>
<feature type="signal peptide" evidence="2">
    <location>
        <begin position="1"/>
        <end position="20"/>
    </location>
</feature>
<keyword evidence="4" id="KW-1185">Reference proteome</keyword>
<name>A0A518DT71_9BACT</name>
<dbReference type="RefSeq" id="WP_145053825.1">
    <property type="nucleotide sequence ID" value="NZ_CP036433.1"/>
</dbReference>
<reference evidence="3 4" key="1">
    <citation type="submission" date="2019-02" db="EMBL/GenBank/DDBJ databases">
        <title>Deep-cultivation of Planctomycetes and their phenomic and genomic characterization uncovers novel biology.</title>
        <authorList>
            <person name="Wiegand S."/>
            <person name="Jogler M."/>
            <person name="Boedeker C."/>
            <person name="Pinto D."/>
            <person name="Vollmers J."/>
            <person name="Rivas-Marin E."/>
            <person name="Kohn T."/>
            <person name="Peeters S.H."/>
            <person name="Heuer A."/>
            <person name="Rast P."/>
            <person name="Oberbeckmann S."/>
            <person name="Bunk B."/>
            <person name="Jeske O."/>
            <person name="Meyerdierks A."/>
            <person name="Storesund J.E."/>
            <person name="Kallscheuer N."/>
            <person name="Luecker S."/>
            <person name="Lage O.M."/>
            <person name="Pohl T."/>
            <person name="Merkel B.J."/>
            <person name="Hornburger P."/>
            <person name="Mueller R.-W."/>
            <person name="Bruemmer F."/>
            <person name="Labrenz M."/>
            <person name="Spormann A.M."/>
            <person name="Op den Camp H."/>
            <person name="Overmann J."/>
            <person name="Amann R."/>
            <person name="Jetten M.S.M."/>
            <person name="Mascher T."/>
            <person name="Medema M.H."/>
            <person name="Devos D.P."/>
            <person name="Kaster A.-K."/>
            <person name="Ovreas L."/>
            <person name="Rohde M."/>
            <person name="Galperin M.Y."/>
            <person name="Jogler C."/>
        </authorList>
    </citation>
    <scope>NUCLEOTIDE SEQUENCE [LARGE SCALE GENOMIC DNA]</scope>
    <source>
        <strain evidence="3 4">Pla85_3_4</strain>
    </source>
</reference>
<dbReference type="AlphaFoldDB" id="A0A518DT71"/>
<evidence type="ECO:0000313" key="3">
    <source>
        <dbReference type="EMBL" id="QDU95042.1"/>
    </source>
</evidence>